<accession>A0A3E2VBG9</accession>
<protein>
    <submittedName>
        <fullName evidence="1">Uncharacterized protein</fullName>
    </submittedName>
</protein>
<comment type="caution">
    <text evidence="1">The sequence shown here is derived from an EMBL/GenBank/DDBJ whole genome shotgun (WGS) entry which is preliminary data.</text>
</comment>
<evidence type="ECO:0000313" key="1">
    <source>
        <dbReference type="EMBL" id="RGC07864.1"/>
    </source>
</evidence>
<dbReference type="RefSeq" id="WP_117445094.1">
    <property type="nucleotide sequence ID" value="NZ_QVEV01000099.1"/>
</dbReference>
<dbReference type="OrthoDB" id="2087872at2"/>
<name>A0A3E2VBG9_CLOIN</name>
<proteinExistence type="predicted"/>
<gene>
    <name evidence="1" type="ORF">DXA38_22620</name>
</gene>
<reference evidence="1 2" key="1">
    <citation type="submission" date="2018-08" db="EMBL/GenBank/DDBJ databases">
        <title>A genome reference for cultivated species of the human gut microbiota.</title>
        <authorList>
            <person name="Zou Y."/>
            <person name="Xue W."/>
            <person name="Luo G."/>
        </authorList>
    </citation>
    <scope>NUCLEOTIDE SEQUENCE [LARGE SCALE GENOMIC DNA]</scope>
    <source>
        <strain evidence="1 2">OF01-2LB</strain>
    </source>
</reference>
<dbReference type="EMBL" id="QVEV01000099">
    <property type="protein sequence ID" value="RGC07864.1"/>
    <property type="molecule type" value="Genomic_DNA"/>
</dbReference>
<organism evidence="1 2">
    <name type="scientific">Clostridium innocuum</name>
    <dbReference type="NCBI Taxonomy" id="1522"/>
    <lineage>
        <taxon>Bacteria</taxon>
        <taxon>Bacillati</taxon>
        <taxon>Bacillota</taxon>
        <taxon>Clostridia</taxon>
        <taxon>Eubacteriales</taxon>
        <taxon>Clostridiaceae</taxon>
        <taxon>Clostridium</taxon>
    </lineage>
</organism>
<dbReference type="Proteomes" id="UP000260025">
    <property type="component" value="Unassembled WGS sequence"/>
</dbReference>
<dbReference type="AlphaFoldDB" id="A0A3E2VBG9"/>
<evidence type="ECO:0000313" key="2">
    <source>
        <dbReference type="Proteomes" id="UP000260025"/>
    </source>
</evidence>
<sequence>MKEREDYKEKGKKKWLLLLLVLCLCIGGFLFVRSWNTEDDRLARERDAKEGYLPGMTREEIQKMMDDKVAEGSVQININSNLVFETGSSKGLVRIVNSKNNHYLMVVEMIRKDNKQKIYQSGAMEPGNYLEEDKLDVDLPKGDYPVNIHFKNYDPKSEEFVGEAVAENVVHVLK</sequence>